<dbReference type="EMBL" id="DS268418">
    <property type="protein sequence ID" value="EFO84660.1"/>
    <property type="molecule type" value="Genomic_DNA"/>
</dbReference>
<dbReference type="InterPro" id="IPR016040">
    <property type="entry name" value="NAD(P)-bd_dom"/>
</dbReference>
<evidence type="ECO:0000313" key="2">
    <source>
        <dbReference type="EMBL" id="EFO84660.1"/>
    </source>
</evidence>
<dbReference type="STRING" id="31234.E3LXP8"/>
<keyword evidence="3" id="KW-1185">Reference proteome</keyword>
<dbReference type="InterPro" id="IPR036291">
    <property type="entry name" value="NAD(P)-bd_dom_sf"/>
</dbReference>
<dbReference type="Gene3D" id="3.40.50.720">
    <property type="entry name" value="NAD(P)-binding Rossmann-like Domain"/>
    <property type="match status" value="1"/>
</dbReference>
<dbReference type="PANTHER" id="PTHR43000">
    <property type="entry name" value="DTDP-D-GLUCOSE 4,6-DEHYDRATASE-RELATED"/>
    <property type="match status" value="1"/>
</dbReference>
<dbReference type="Proteomes" id="UP000008281">
    <property type="component" value="Unassembled WGS sequence"/>
</dbReference>
<dbReference type="OMA" id="NACEMML"/>
<name>E3LXP8_CAERE</name>
<dbReference type="SUPFAM" id="SSF51735">
    <property type="entry name" value="NAD(P)-binding Rossmann-fold domains"/>
    <property type="match status" value="1"/>
</dbReference>
<dbReference type="GeneID" id="9810932"/>
<reference evidence="2" key="1">
    <citation type="submission" date="2007-07" db="EMBL/GenBank/DDBJ databases">
        <title>PCAP assembly of the Caenorhabditis remanei genome.</title>
        <authorList>
            <consortium name="The Caenorhabditis remanei Sequencing Consortium"/>
            <person name="Wilson R.K."/>
        </authorList>
    </citation>
    <scope>NUCLEOTIDE SEQUENCE [LARGE SCALE GENOMIC DNA]</scope>
    <source>
        <strain evidence="2">PB4641</strain>
    </source>
</reference>
<dbReference type="AlphaFoldDB" id="E3LXP8"/>
<evidence type="ECO:0000313" key="3">
    <source>
        <dbReference type="Proteomes" id="UP000008281"/>
    </source>
</evidence>
<proteinExistence type="predicted"/>
<protein>
    <recommendedName>
        <fullName evidence="1">NAD(P)-binding domain-containing protein</fullName>
    </recommendedName>
</protein>
<dbReference type="FunCoup" id="E3LXP8">
    <property type="interactions" value="81"/>
</dbReference>
<dbReference type="GO" id="GO:0003824">
    <property type="term" value="F:catalytic activity"/>
    <property type="evidence" value="ECO:0007669"/>
    <property type="project" value="UniProtKB-ARBA"/>
</dbReference>
<dbReference type="OrthoDB" id="16464at2759"/>
<sequence>MSVLITGGVSKISVKLAEELLKNGRNVVLLHNNSSESIPDALLSNSSFSLVNLSSVNEDGVKEVIETKNIQTVFDGSLTTSDVSLEPIQGAKKLILGITSVLDAIRKSKSPPSLVLISGEEVYGSSVNRVETQPLEPITFVGSAQMSVEAMVHSYAVSYRIPIVVGRLPRVIVSSKNELESELKNLKDLEYVNILETSDAVRGLLSIEKLAQSQKPAEVFNIANSQEFRVSNFSESRNSTLSISKILSETAWKPSDLSTLPSKSQENSKEIKPVFLLFGGDSELKTQFFELGKLEGFVVKESSITNFQEASDKSVIEEINTVKPSHLVYFGNETESFEGDCFTLRTNMATNLYFPWLLASLSEKNSLHFTHFGNTAISQETSSLSVKGYTGKMLEYFENTLRLGTKIDKNTLGLIKGRKTGGLLNNNI</sequence>
<feature type="domain" description="NAD(P)-binding" evidence="1">
    <location>
        <begin position="4"/>
        <end position="168"/>
    </location>
</feature>
<evidence type="ECO:0000259" key="1">
    <source>
        <dbReference type="Pfam" id="PF16363"/>
    </source>
</evidence>
<dbReference type="eggNOG" id="ENOG502STYJ">
    <property type="taxonomic scope" value="Eukaryota"/>
</dbReference>
<dbReference type="CTD" id="9810932"/>
<organism evidence="3">
    <name type="scientific">Caenorhabditis remanei</name>
    <name type="common">Caenorhabditis vulgaris</name>
    <dbReference type="NCBI Taxonomy" id="31234"/>
    <lineage>
        <taxon>Eukaryota</taxon>
        <taxon>Metazoa</taxon>
        <taxon>Ecdysozoa</taxon>
        <taxon>Nematoda</taxon>
        <taxon>Chromadorea</taxon>
        <taxon>Rhabditida</taxon>
        <taxon>Rhabditina</taxon>
        <taxon>Rhabditomorpha</taxon>
        <taxon>Rhabditoidea</taxon>
        <taxon>Rhabditidae</taxon>
        <taxon>Peloderinae</taxon>
        <taxon>Caenorhabditis</taxon>
    </lineage>
</organism>
<dbReference type="RefSeq" id="XP_003111160.2">
    <property type="nucleotide sequence ID" value="XM_003111112.2"/>
</dbReference>
<dbReference type="KEGG" id="crq:GCK72_001205"/>
<dbReference type="HOGENOM" id="CLU_641303_0_0_1"/>
<dbReference type="Pfam" id="PF16363">
    <property type="entry name" value="GDP_Man_Dehyd"/>
    <property type="match status" value="1"/>
</dbReference>
<gene>
    <name evidence="2" type="ORF">CRE_03894</name>
</gene>
<accession>E3LXP8</accession>
<dbReference type="InParanoid" id="E3LXP8"/>